<proteinExistence type="predicted"/>
<accession>M3CL26</accession>
<evidence type="ECO:0000313" key="1">
    <source>
        <dbReference type="EMBL" id="EMF14488.1"/>
    </source>
</evidence>
<name>M3CL26_SPHMS</name>
<sequence length="100" mass="10928">MARLWLHKIIHQAASGVIALAPPEEETRAEAMDLAEKSALMATTMLTQYNQTIAACRKELCATSVPAEGESHRVIAARALLWPELGLHWGQNIRVPGNIS</sequence>
<evidence type="ECO:0000313" key="2">
    <source>
        <dbReference type="Proteomes" id="UP000016931"/>
    </source>
</evidence>
<gene>
    <name evidence="1" type="ORF">SEPMUDRAFT_148185</name>
</gene>
<dbReference type="GeneID" id="27901898"/>
<dbReference type="Proteomes" id="UP000016931">
    <property type="component" value="Unassembled WGS sequence"/>
</dbReference>
<protein>
    <submittedName>
        <fullName evidence="1">Uncharacterized protein</fullName>
    </submittedName>
</protein>
<organism evidence="1 2">
    <name type="scientific">Sphaerulina musiva (strain SO2202)</name>
    <name type="common">Poplar stem canker fungus</name>
    <name type="synonym">Septoria musiva</name>
    <dbReference type="NCBI Taxonomy" id="692275"/>
    <lineage>
        <taxon>Eukaryota</taxon>
        <taxon>Fungi</taxon>
        <taxon>Dikarya</taxon>
        <taxon>Ascomycota</taxon>
        <taxon>Pezizomycotina</taxon>
        <taxon>Dothideomycetes</taxon>
        <taxon>Dothideomycetidae</taxon>
        <taxon>Mycosphaerellales</taxon>
        <taxon>Mycosphaerellaceae</taxon>
        <taxon>Sphaerulina</taxon>
    </lineage>
</organism>
<reference evidence="1 2" key="1">
    <citation type="journal article" date="2012" name="PLoS Pathog.">
        <title>Diverse lifestyles and strategies of plant pathogenesis encoded in the genomes of eighteen Dothideomycetes fungi.</title>
        <authorList>
            <person name="Ohm R.A."/>
            <person name="Feau N."/>
            <person name="Henrissat B."/>
            <person name="Schoch C.L."/>
            <person name="Horwitz B.A."/>
            <person name="Barry K.W."/>
            <person name="Condon B.J."/>
            <person name="Copeland A.C."/>
            <person name="Dhillon B."/>
            <person name="Glaser F."/>
            <person name="Hesse C.N."/>
            <person name="Kosti I."/>
            <person name="LaButti K."/>
            <person name="Lindquist E.A."/>
            <person name="Lucas S."/>
            <person name="Salamov A.A."/>
            <person name="Bradshaw R.E."/>
            <person name="Ciuffetti L."/>
            <person name="Hamelin R.C."/>
            <person name="Kema G.H.J."/>
            <person name="Lawrence C."/>
            <person name="Scott J.A."/>
            <person name="Spatafora J.W."/>
            <person name="Turgeon B.G."/>
            <person name="de Wit P.J.G.M."/>
            <person name="Zhong S."/>
            <person name="Goodwin S.B."/>
            <person name="Grigoriev I.V."/>
        </authorList>
    </citation>
    <scope>NUCLEOTIDE SEQUENCE [LARGE SCALE GENOMIC DNA]</scope>
    <source>
        <strain evidence="1 2">SO2202</strain>
    </source>
</reference>
<dbReference type="RefSeq" id="XP_016762609.1">
    <property type="nucleotide sequence ID" value="XM_016904761.1"/>
</dbReference>
<dbReference type="HOGENOM" id="CLU_2307827_0_0_1"/>
<keyword evidence="2" id="KW-1185">Reference proteome</keyword>
<dbReference type="EMBL" id="KB456262">
    <property type="protein sequence ID" value="EMF14488.1"/>
    <property type="molecule type" value="Genomic_DNA"/>
</dbReference>
<dbReference type="AlphaFoldDB" id="M3CL26"/>